<dbReference type="GO" id="GO:0043565">
    <property type="term" value="F:sequence-specific DNA binding"/>
    <property type="evidence" value="ECO:0007669"/>
    <property type="project" value="InterPro"/>
</dbReference>
<protein>
    <submittedName>
        <fullName evidence="5">Helix-turn-helix domain-containing protein</fullName>
    </submittedName>
</protein>
<dbReference type="InterPro" id="IPR050204">
    <property type="entry name" value="AraC_XylS_family_regulators"/>
</dbReference>
<name>A0A419RTM3_9SPHN</name>
<keyword evidence="1" id="KW-0805">Transcription regulation</keyword>
<feature type="domain" description="HTH araC/xylS-type" evidence="4">
    <location>
        <begin position="186"/>
        <end position="284"/>
    </location>
</feature>
<dbReference type="SUPFAM" id="SSF46689">
    <property type="entry name" value="Homeodomain-like"/>
    <property type="match status" value="2"/>
</dbReference>
<accession>A0A419RTM3</accession>
<dbReference type="AlphaFoldDB" id="A0A419RTM3"/>
<dbReference type="PROSITE" id="PS00041">
    <property type="entry name" value="HTH_ARAC_FAMILY_1"/>
    <property type="match status" value="1"/>
</dbReference>
<dbReference type="Pfam" id="PF12833">
    <property type="entry name" value="HTH_18"/>
    <property type="match status" value="1"/>
</dbReference>
<keyword evidence="3" id="KW-0804">Transcription</keyword>
<dbReference type="Proteomes" id="UP000285232">
    <property type="component" value="Unassembled WGS sequence"/>
</dbReference>
<proteinExistence type="predicted"/>
<dbReference type="Gene3D" id="1.10.10.60">
    <property type="entry name" value="Homeodomain-like"/>
    <property type="match status" value="1"/>
</dbReference>
<comment type="caution">
    <text evidence="5">The sequence shown here is derived from an EMBL/GenBank/DDBJ whole genome shotgun (WGS) entry which is preliminary data.</text>
</comment>
<evidence type="ECO:0000256" key="1">
    <source>
        <dbReference type="ARBA" id="ARBA00023015"/>
    </source>
</evidence>
<dbReference type="PANTHER" id="PTHR46796">
    <property type="entry name" value="HTH-TYPE TRANSCRIPTIONAL ACTIVATOR RHAS-RELATED"/>
    <property type="match status" value="1"/>
</dbReference>
<dbReference type="EMBL" id="RAHX01000001">
    <property type="protein sequence ID" value="RJY09141.1"/>
    <property type="molecule type" value="Genomic_DNA"/>
</dbReference>
<evidence type="ECO:0000259" key="4">
    <source>
        <dbReference type="PROSITE" id="PS01124"/>
    </source>
</evidence>
<dbReference type="InterPro" id="IPR018060">
    <property type="entry name" value="HTH_AraC"/>
</dbReference>
<dbReference type="InterPro" id="IPR009057">
    <property type="entry name" value="Homeodomain-like_sf"/>
</dbReference>
<keyword evidence="2" id="KW-0238">DNA-binding</keyword>
<keyword evidence="6" id="KW-1185">Reference proteome</keyword>
<sequence length="285" mass="31541">MSAAAQPVTLLEESGPGLSFGRYRENIREGVEWPMQDDRHTLILHLDGRMERLESEPEGSGSIRGGAIAGEVWSVPAQRRYITAARGGVVTYAVIKIDPAAAIKWLGGRVTDVQLSGFLGRYDPYLLQAAIQLSDMLRSSGDLARLGAHHGAQALTAHILAQYQPDRQRPAFRQRRRSELPFPAVKRLAEYIADNLDETITLSALADVAGMSEHQLLEGFMLEFGTTPMQHIIDQRLRRVREQLLHTGKPIAEIAVACGFSSHSHLTKHFSARLGMSPSEFRRNG</sequence>
<dbReference type="SMART" id="SM00342">
    <property type="entry name" value="HTH_ARAC"/>
    <property type="match status" value="1"/>
</dbReference>
<organism evidence="5 6">
    <name type="scientific">Aurantiacibacter aquimixticola</name>
    <dbReference type="NCBI Taxonomy" id="1958945"/>
    <lineage>
        <taxon>Bacteria</taxon>
        <taxon>Pseudomonadati</taxon>
        <taxon>Pseudomonadota</taxon>
        <taxon>Alphaproteobacteria</taxon>
        <taxon>Sphingomonadales</taxon>
        <taxon>Erythrobacteraceae</taxon>
        <taxon>Aurantiacibacter</taxon>
    </lineage>
</organism>
<reference evidence="5 6" key="1">
    <citation type="journal article" date="2017" name="Int. J. Syst. Evol. Microbiol.">
        <title>Erythrobacter aquimixticola sp. nov., isolated from the junction between the ocean and a freshwater spring.</title>
        <authorList>
            <person name="Park S."/>
            <person name="Jung Y.T."/>
            <person name="Choi S.J."/>
            <person name="Yoon J.H."/>
        </authorList>
    </citation>
    <scope>NUCLEOTIDE SEQUENCE [LARGE SCALE GENOMIC DNA]</scope>
    <source>
        <strain evidence="5 6">JSSK-14</strain>
    </source>
</reference>
<gene>
    <name evidence="5" type="ORF">D6201_07000</name>
</gene>
<evidence type="ECO:0000256" key="3">
    <source>
        <dbReference type="ARBA" id="ARBA00023163"/>
    </source>
</evidence>
<dbReference type="PANTHER" id="PTHR46796:SF6">
    <property type="entry name" value="ARAC SUBFAMILY"/>
    <property type="match status" value="1"/>
</dbReference>
<dbReference type="InterPro" id="IPR018062">
    <property type="entry name" value="HTH_AraC-typ_CS"/>
</dbReference>
<dbReference type="GO" id="GO:0003700">
    <property type="term" value="F:DNA-binding transcription factor activity"/>
    <property type="evidence" value="ECO:0007669"/>
    <property type="project" value="InterPro"/>
</dbReference>
<dbReference type="OrthoDB" id="7426043at2"/>
<evidence type="ECO:0000256" key="2">
    <source>
        <dbReference type="ARBA" id="ARBA00023125"/>
    </source>
</evidence>
<evidence type="ECO:0000313" key="5">
    <source>
        <dbReference type="EMBL" id="RJY09141.1"/>
    </source>
</evidence>
<dbReference type="PROSITE" id="PS01124">
    <property type="entry name" value="HTH_ARAC_FAMILY_2"/>
    <property type="match status" value="1"/>
</dbReference>
<evidence type="ECO:0000313" key="6">
    <source>
        <dbReference type="Proteomes" id="UP000285232"/>
    </source>
</evidence>